<sequence length="382" mass="41881">MTERTGDHLHRTEPAWTVLQDKILVHTRAAARNGTSPALSVREHDGVILCGAGSLAAAGTFHRQAPGGRLQLVDPDSYGAYATADAPFQLDSLHRNGQQSLFEEDEAEELRHNQQGQLSNGAAAGLTPTRYIGAGDRRAVAAAVETARDLDARRTVLTLPLDHRWLREPGDLEFLIAQLAGLPHIKGIALGAARNPLAARGSVTALRYLIDSLERVALLRTDLAGLDAYAHGALFASIGMQTALRHVRKPDSVPPPAPKGGNVTTMVLHPQLMDYFKADRLRDLYGRLPAPLCHCSVCEGRSLIRFDHNQSDQEEANRHNIATWLPWADSLQRTMAGSDRRGVWQRLCHDAREAHQQLREEVSDPGALTTPRWLDVWAGDPD</sequence>
<protein>
    <recommendedName>
        <fullName evidence="3">tRNA-guanine family transglycosylase</fullName>
    </recommendedName>
</protein>
<comment type="caution">
    <text evidence="1">The sequence shown here is derived from an EMBL/GenBank/DDBJ whole genome shotgun (WGS) entry which is preliminary data.</text>
</comment>
<organism evidence="1 2">
    <name type="scientific">Streptomyces typhae</name>
    <dbReference type="NCBI Taxonomy" id="2681492"/>
    <lineage>
        <taxon>Bacteria</taxon>
        <taxon>Bacillati</taxon>
        <taxon>Actinomycetota</taxon>
        <taxon>Actinomycetes</taxon>
        <taxon>Kitasatosporales</taxon>
        <taxon>Streptomycetaceae</taxon>
        <taxon>Streptomyces</taxon>
    </lineage>
</organism>
<evidence type="ECO:0008006" key="3">
    <source>
        <dbReference type="Google" id="ProtNLM"/>
    </source>
</evidence>
<evidence type="ECO:0000313" key="1">
    <source>
        <dbReference type="EMBL" id="MVO85183.1"/>
    </source>
</evidence>
<proteinExistence type="predicted"/>
<evidence type="ECO:0000313" key="2">
    <source>
        <dbReference type="Proteomes" id="UP000483802"/>
    </source>
</evidence>
<name>A0A6L6WT03_9ACTN</name>
<dbReference type="EMBL" id="WPNZ01000005">
    <property type="protein sequence ID" value="MVO85183.1"/>
    <property type="molecule type" value="Genomic_DNA"/>
</dbReference>
<gene>
    <name evidence="1" type="ORF">GPA10_10570</name>
</gene>
<keyword evidence="2" id="KW-1185">Reference proteome</keyword>
<accession>A0A6L6WT03</accession>
<dbReference type="RefSeq" id="WP_157165286.1">
    <property type="nucleotide sequence ID" value="NZ_WPNZ01000005.1"/>
</dbReference>
<dbReference type="Proteomes" id="UP000483802">
    <property type="component" value="Unassembled WGS sequence"/>
</dbReference>
<reference evidence="1 2" key="1">
    <citation type="submission" date="2019-11" db="EMBL/GenBank/DDBJ databases">
        <title>Streptomyces typhae sp. nov., a novel endophytic actinomycete isolated from the root of cattail pollen (Typha angustifolia L.).</title>
        <authorList>
            <person name="Peng C."/>
        </authorList>
    </citation>
    <scope>NUCLEOTIDE SEQUENCE [LARGE SCALE GENOMIC DNA]</scope>
    <source>
        <strain evidence="2">p1417</strain>
    </source>
</reference>
<dbReference type="AlphaFoldDB" id="A0A6L6WT03"/>